<dbReference type="AlphaFoldDB" id="A0A2C5ZTG7"/>
<dbReference type="PROSITE" id="PS51278">
    <property type="entry name" value="GATASE_TYPE_2"/>
    <property type="match status" value="1"/>
</dbReference>
<organism evidence="2 3">
    <name type="scientific">Ophiocordyceps australis</name>
    <dbReference type="NCBI Taxonomy" id="1399860"/>
    <lineage>
        <taxon>Eukaryota</taxon>
        <taxon>Fungi</taxon>
        <taxon>Dikarya</taxon>
        <taxon>Ascomycota</taxon>
        <taxon>Pezizomycotina</taxon>
        <taxon>Sordariomycetes</taxon>
        <taxon>Hypocreomycetidae</taxon>
        <taxon>Hypocreales</taxon>
        <taxon>Ophiocordycipitaceae</taxon>
        <taxon>Ophiocordyceps</taxon>
    </lineage>
</organism>
<name>A0A2C5ZTG7_9HYPO</name>
<reference evidence="2 3" key="1">
    <citation type="submission" date="2017-06" db="EMBL/GenBank/DDBJ databases">
        <title>Ant-infecting Ophiocordyceps genomes reveal a high diversity of potential behavioral manipulation genes and a possible major role for enterotoxins.</title>
        <authorList>
            <person name="De Bekker C."/>
            <person name="Evans H.C."/>
            <person name="Brachmann A."/>
            <person name="Hughes D.P."/>
        </authorList>
    </citation>
    <scope>NUCLEOTIDE SEQUENCE [LARGE SCALE GENOMIC DNA]</scope>
    <source>
        <strain evidence="2 3">1348a</strain>
    </source>
</reference>
<dbReference type="InterPro" id="IPR029055">
    <property type="entry name" value="Ntn_hydrolases_N"/>
</dbReference>
<dbReference type="InterPro" id="IPR017932">
    <property type="entry name" value="GATase_2_dom"/>
</dbReference>
<dbReference type="PANTHER" id="PTHR43284">
    <property type="entry name" value="ASPARAGINE SYNTHETASE (GLUTAMINE-HYDROLYZING)"/>
    <property type="match status" value="1"/>
</dbReference>
<dbReference type="InterPro" id="IPR033738">
    <property type="entry name" value="AsnB_N"/>
</dbReference>
<evidence type="ECO:0000313" key="3">
    <source>
        <dbReference type="Proteomes" id="UP000224854"/>
    </source>
</evidence>
<dbReference type="Proteomes" id="UP000224854">
    <property type="component" value="Unassembled WGS sequence"/>
</dbReference>
<evidence type="ECO:0000259" key="1">
    <source>
        <dbReference type="PROSITE" id="PS51278"/>
    </source>
</evidence>
<protein>
    <recommendedName>
        <fullName evidence="1">Glutamine amidotransferase type-2 domain-containing protein</fullName>
    </recommendedName>
</protein>
<dbReference type="Gene3D" id="3.60.20.10">
    <property type="entry name" value="Glutamine Phosphoribosylpyrophosphate, subunit 1, domain 1"/>
    <property type="match status" value="1"/>
</dbReference>
<accession>A0A2C5ZTG7</accession>
<dbReference type="SUPFAM" id="SSF56235">
    <property type="entry name" value="N-terminal nucleophile aminohydrolases (Ntn hydrolases)"/>
    <property type="match status" value="1"/>
</dbReference>
<gene>
    <name evidence="2" type="ORF">CDD82_5079</name>
</gene>
<dbReference type="GO" id="GO:0005829">
    <property type="term" value="C:cytosol"/>
    <property type="evidence" value="ECO:0007669"/>
    <property type="project" value="TreeGrafter"/>
</dbReference>
<dbReference type="InterPro" id="IPR051786">
    <property type="entry name" value="ASN_synthetase/amidase"/>
</dbReference>
<comment type="caution">
    <text evidence="2">The sequence shown here is derived from an EMBL/GenBank/DDBJ whole genome shotgun (WGS) entry which is preliminary data.</text>
</comment>
<dbReference type="Pfam" id="PF13537">
    <property type="entry name" value="GATase_7"/>
    <property type="match status" value="1"/>
</dbReference>
<dbReference type="CDD" id="cd00712">
    <property type="entry name" value="AsnB"/>
    <property type="match status" value="1"/>
</dbReference>
<feature type="domain" description="Glutamine amidotransferase type-2" evidence="1">
    <location>
        <begin position="2"/>
        <end position="203"/>
    </location>
</feature>
<dbReference type="OrthoDB" id="409189at2759"/>
<proteinExistence type="predicted"/>
<evidence type="ECO:0000313" key="2">
    <source>
        <dbReference type="EMBL" id="PHH82724.1"/>
    </source>
</evidence>
<dbReference type="PANTHER" id="PTHR43284:SF1">
    <property type="entry name" value="ASPARAGINE SYNTHETASE"/>
    <property type="match status" value="1"/>
</dbReference>
<sequence>MCGLVASIKDPRVHSKGISVDKIKQQLQDSLELIKHRGPDGSGIWVSPDGKAALGHCRLAINDLSANGLQPLASDDGNMHAVVIGTVYCYDALRKECQEQHGYRFRSRCDSELVLALYKAYGAPAFLEHMRGEFALVLHDGRTGRVVVARDRFGIKPLFCTELDGRLLVAAEAKAFLALGWKPRWDVKSLVTNAWEMGERTME</sequence>
<dbReference type="EMBL" id="NJEU01000045">
    <property type="protein sequence ID" value="PHH82724.1"/>
    <property type="molecule type" value="Genomic_DNA"/>
</dbReference>
<keyword evidence="3" id="KW-1185">Reference proteome</keyword>